<proteinExistence type="predicted"/>
<accession>A0A382Y005</accession>
<reference evidence="1" key="1">
    <citation type="submission" date="2018-05" db="EMBL/GenBank/DDBJ databases">
        <authorList>
            <person name="Lanie J.A."/>
            <person name="Ng W.-L."/>
            <person name="Kazmierczak K.M."/>
            <person name="Andrzejewski T.M."/>
            <person name="Davidsen T.M."/>
            <person name="Wayne K.J."/>
            <person name="Tettelin H."/>
            <person name="Glass J.I."/>
            <person name="Rusch D."/>
            <person name="Podicherti R."/>
            <person name="Tsui H.-C.T."/>
            <person name="Winkler M.E."/>
        </authorList>
    </citation>
    <scope>NUCLEOTIDE SEQUENCE</scope>
</reference>
<dbReference type="AlphaFoldDB" id="A0A382Y005"/>
<dbReference type="EMBL" id="UINC01171808">
    <property type="protein sequence ID" value="SVD76563.1"/>
    <property type="molecule type" value="Genomic_DNA"/>
</dbReference>
<name>A0A382Y005_9ZZZZ</name>
<organism evidence="1">
    <name type="scientific">marine metagenome</name>
    <dbReference type="NCBI Taxonomy" id="408172"/>
    <lineage>
        <taxon>unclassified sequences</taxon>
        <taxon>metagenomes</taxon>
        <taxon>ecological metagenomes</taxon>
    </lineage>
</organism>
<sequence>MTAVGLVGLWKLGDDSISCHTCKLYSKATLLDYLGGSVGKVRTFFCF</sequence>
<evidence type="ECO:0000313" key="1">
    <source>
        <dbReference type="EMBL" id="SVD76563.1"/>
    </source>
</evidence>
<gene>
    <name evidence="1" type="ORF">METZ01_LOCUS429417</name>
</gene>
<protein>
    <submittedName>
        <fullName evidence="1">Uncharacterized protein</fullName>
    </submittedName>
</protein>